<sequence>MTRFTCKTLLAVAVLTAFGAGSALAADASLKTEKDKVSYMVGMQIGRSLGQIKDDIDLATVYKAMQDAVGGGKTLLTEEEANKVGQDFQQKLQTKHLAEQKAAAEKNKTEGEAFLASNKSKSGVKTTASGLQYQVVKEGTGKKPKATDTVKVDYTGTKIDGTKFDSSVDRGTPATFPLNGVIKGWTEGLQLMTEGSEYKLFIPADLAYGENAPPNIGPNATLIFDVKLISIENAAATEPAKK</sequence>
<dbReference type="EC" id="5.2.1.8" evidence="7"/>
<dbReference type="Pfam" id="PF01346">
    <property type="entry name" value="FKBP_N"/>
    <property type="match status" value="1"/>
</dbReference>
<evidence type="ECO:0000256" key="2">
    <source>
        <dbReference type="ARBA" id="ARBA00006577"/>
    </source>
</evidence>
<organism evidence="10 11">
    <name type="scientific">Dokdonella koreensis DS-123</name>
    <dbReference type="NCBI Taxonomy" id="1300342"/>
    <lineage>
        <taxon>Bacteria</taxon>
        <taxon>Pseudomonadati</taxon>
        <taxon>Pseudomonadota</taxon>
        <taxon>Gammaproteobacteria</taxon>
        <taxon>Lysobacterales</taxon>
        <taxon>Rhodanobacteraceae</taxon>
        <taxon>Dokdonella</taxon>
    </lineage>
</organism>
<evidence type="ECO:0000256" key="8">
    <source>
        <dbReference type="SAM" id="SignalP"/>
    </source>
</evidence>
<dbReference type="InterPro" id="IPR036944">
    <property type="entry name" value="PPIase_FKBP_N_sf"/>
</dbReference>
<dbReference type="InterPro" id="IPR001179">
    <property type="entry name" value="PPIase_FKBP_dom"/>
</dbReference>
<reference evidence="10 11" key="1">
    <citation type="submission" date="2016-04" db="EMBL/GenBank/DDBJ databases">
        <title>Complete genome sequence of Dokdonella koreensis DS-123T.</title>
        <authorList>
            <person name="Kim J.F."/>
            <person name="Lee H."/>
            <person name="Kwak M.-J."/>
        </authorList>
    </citation>
    <scope>NUCLEOTIDE SEQUENCE [LARGE SCALE GENOMIC DNA]</scope>
    <source>
        <strain evidence="10 11">DS-123</strain>
    </source>
</reference>
<dbReference type="GO" id="GO:0016020">
    <property type="term" value="C:membrane"/>
    <property type="evidence" value="ECO:0007669"/>
    <property type="project" value="InterPro"/>
</dbReference>
<dbReference type="PATRIC" id="fig|1300342.3.peg.1151"/>
<dbReference type="RefSeq" id="WP_083965395.1">
    <property type="nucleotide sequence ID" value="NZ_CP015249.1"/>
</dbReference>
<evidence type="ECO:0000256" key="4">
    <source>
        <dbReference type="ARBA" id="ARBA00023110"/>
    </source>
</evidence>
<proteinExistence type="inferred from homology"/>
<dbReference type="GO" id="GO:0006457">
    <property type="term" value="P:protein folding"/>
    <property type="evidence" value="ECO:0007669"/>
    <property type="project" value="InterPro"/>
</dbReference>
<accession>A0A160DTB9</accession>
<comment type="catalytic activity">
    <reaction evidence="1 6 7">
        <text>[protein]-peptidylproline (omega=180) = [protein]-peptidylproline (omega=0)</text>
        <dbReference type="Rhea" id="RHEA:16237"/>
        <dbReference type="Rhea" id="RHEA-COMP:10747"/>
        <dbReference type="Rhea" id="RHEA-COMP:10748"/>
        <dbReference type="ChEBI" id="CHEBI:83833"/>
        <dbReference type="ChEBI" id="CHEBI:83834"/>
        <dbReference type="EC" id="5.2.1.8"/>
    </reaction>
</comment>
<dbReference type="InterPro" id="IPR046357">
    <property type="entry name" value="PPIase_dom_sf"/>
</dbReference>
<gene>
    <name evidence="10" type="ORF">I596_1180</name>
</gene>
<evidence type="ECO:0000313" key="10">
    <source>
        <dbReference type="EMBL" id="ANB17210.1"/>
    </source>
</evidence>
<keyword evidence="4 6" id="KW-0697">Rotamase</keyword>
<dbReference type="SUPFAM" id="SSF54534">
    <property type="entry name" value="FKBP-like"/>
    <property type="match status" value="1"/>
</dbReference>
<keyword evidence="5 6" id="KW-0413">Isomerase</keyword>
<evidence type="ECO:0000256" key="7">
    <source>
        <dbReference type="RuleBase" id="RU003915"/>
    </source>
</evidence>
<evidence type="ECO:0000313" key="11">
    <source>
        <dbReference type="Proteomes" id="UP000076830"/>
    </source>
</evidence>
<dbReference type="STRING" id="1300342.I596_1180"/>
<protein>
    <recommendedName>
        <fullName evidence="7">Peptidyl-prolyl cis-trans isomerase</fullName>
        <ecNumber evidence="7">5.2.1.8</ecNumber>
    </recommendedName>
</protein>
<keyword evidence="11" id="KW-1185">Reference proteome</keyword>
<evidence type="ECO:0000256" key="1">
    <source>
        <dbReference type="ARBA" id="ARBA00000971"/>
    </source>
</evidence>
<name>A0A160DTB9_9GAMM</name>
<dbReference type="PANTHER" id="PTHR43811:SF19">
    <property type="entry name" value="39 KDA FK506-BINDING NUCLEAR PROTEIN"/>
    <property type="match status" value="1"/>
</dbReference>
<dbReference type="PRINTS" id="PR01730">
    <property type="entry name" value="INFPOTNTIATR"/>
</dbReference>
<evidence type="ECO:0000256" key="6">
    <source>
        <dbReference type="PROSITE-ProRule" id="PRU00277"/>
    </source>
</evidence>
<feature type="domain" description="PPIase FKBP-type" evidence="9">
    <location>
        <begin position="147"/>
        <end position="232"/>
    </location>
</feature>
<dbReference type="KEGG" id="dko:I596_1180"/>
<evidence type="ECO:0000256" key="5">
    <source>
        <dbReference type="ARBA" id="ARBA00023235"/>
    </source>
</evidence>
<dbReference type="Pfam" id="PF00254">
    <property type="entry name" value="FKBP_C"/>
    <property type="match status" value="1"/>
</dbReference>
<dbReference type="PANTHER" id="PTHR43811">
    <property type="entry name" value="FKBP-TYPE PEPTIDYL-PROLYL CIS-TRANS ISOMERASE FKPA"/>
    <property type="match status" value="1"/>
</dbReference>
<dbReference type="InterPro" id="IPR000774">
    <property type="entry name" value="PPIase_FKBP_N"/>
</dbReference>
<dbReference type="GO" id="GO:0003755">
    <property type="term" value="F:peptidyl-prolyl cis-trans isomerase activity"/>
    <property type="evidence" value="ECO:0007669"/>
    <property type="project" value="UniProtKB-UniRule"/>
</dbReference>
<dbReference type="AlphaFoldDB" id="A0A160DTB9"/>
<dbReference type="Proteomes" id="UP000076830">
    <property type="component" value="Chromosome"/>
</dbReference>
<dbReference type="PROSITE" id="PS50059">
    <property type="entry name" value="FKBP_PPIASE"/>
    <property type="match status" value="1"/>
</dbReference>
<dbReference type="FunFam" id="3.10.50.40:FF:000045">
    <property type="entry name" value="Peptidyl-prolyl cis-trans isomerase"/>
    <property type="match status" value="1"/>
</dbReference>
<dbReference type="OrthoDB" id="9814548at2"/>
<feature type="signal peptide" evidence="8">
    <location>
        <begin position="1"/>
        <end position="25"/>
    </location>
</feature>
<dbReference type="InterPro" id="IPR008104">
    <property type="entry name" value="INFPOTNTIATR"/>
</dbReference>
<feature type="chain" id="PRO_5007813446" description="Peptidyl-prolyl cis-trans isomerase" evidence="8">
    <location>
        <begin position="26"/>
        <end position="242"/>
    </location>
</feature>
<evidence type="ECO:0000256" key="3">
    <source>
        <dbReference type="ARBA" id="ARBA00022729"/>
    </source>
</evidence>
<evidence type="ECO:0000259" key="9">
    <source>
        <dbReference type="PROSITE" id="PS50059"/>
    </source>
</evidence>
<keyword evidence="3 8" id="KW-0732">Signal</keyword>
<dbReference type="Gene3D" id="3.10.50.40">
    <property type="match status" value="1"/>
</dbReference>
<comment type="similarity">
    <text evidence="2 7">Belongs to the FKBP-type PPIase family.</text>
</comment>
<dbReference type="EMBL" id="CP015249">
    <property type="protein sequence ID" value="ANB17210.1"/>
    <property type="molecule type" value="Genomic_DNA"/>
</dbReference>
<dbReference type="Gene3D" id="1.10.287.460">
    <property type="entry name" value="Peptidyl-prolyl cis-trans isomerase, FKBP-type, N-terminal domain"/>
    <property type="match status" value="1"/>
</dbReference>